<evidence type="ECO:0000256" key="1">
    <source>
        <dbReference type="SAM" id="Phobius"/>
    </source>
</evidence>
<reference evidence="2 3" key="1">
    <citation type="submission" date="2020-08" db="EMBL/GenBank/DDBJ databases">
        <title>Sequencing the genomes of 1000 actinobacteria strains.</title>
        <authorList>
            <person name="Klenk H.-P."/>
        </authorList>
    </citation>
    <scope>NUCLEOTIDE SEQUENCE [LARGE SCALE GENOMIC DNA]</scope>
    <source>
        <strain evidence="2 3">DSM 105369</strain>
    </source>
</reference>
<dbReference type="RefSeq" id="WP_183319076.1">
    <property type="nucleotide sequence ID" value="NZ_JACHVQ010000001.1"/>
</dbReference>
<gene>
    <name evidence="2" type="ORF">FHU39_000741</name>
</gene>
<keyword evidence="1" id="KW-0472">Membrane</keyword>
<proteinExistence type="predicted"/>
<evidence type="ECO:0008006" key="4">
    <source>
        <dbReference type="Google" id="ProtNLM"/>
    </source>
</evidence>
<feature type="transmembrane region" description="Helical" evidence="1">
    <location>
        <begin position="58"/>
        <end position="80"/>
    </location>
</feature>
<dbReference type="Gene3D" id="3.10.350.10">
    <property type="entry name" value="LysM domain"/>
    <property type="match status" value="1"/>
</dbReference>
<keyword evidence="1" id="KW-0812">Transmembrane</keyword>
<name>A0A839N067_9MICO</name>
<keyword evidence="1" id="KW-1133">Transmembrane helix</keyword>
<dbReference type="InterPro" id="IPR036779">
    <property type="entry name" value="LysM_dom_sf"/>
</dbReference>
<evidence type="ECO:0000313" key="2">
    <source>
        <dbReference type="EMBL" id="MBB2890757.1"/>
    </source>
</evidence>
<dbReference type="EMBL" id="JACHVQ010000001">
    <property type="protein sequence ID" value="MBB2890757.1"/>
    <property type="molecule type" value="Genomic_DNA"/>
</dbReference>
<dbReference type="InterPro" id="IPR018392">
    <property type="entry name" value="LysM"/>
</dbReference>
<dbReference type="Proteomes" id="UP000559182">
    <property type="component" value="Unassembled WGS sequence"/>
</dbReference>
<accession>A0A839N067</accession>
<dbReference type="AlphaFoldDB" id="A0A839N067"/>
<organism evidence="2 3">
    <name type="scientific">Flexivirga oryzae</name>
    <dbReference type="NCBI Taxonomy" id="1794944"/>
    <lineage>
        <taxon>Bacteria</taxon>
        <taxon>Bacillati</taxon>
        <taxon>Actinomycetota</taxon>
        <taxon>Actinomycetes</taxon>
        <taxon>Micrococcales</taxon>
        <taxon>Dermacoccaceae</taxon>
        <taxon>Flexivirga</taxon>
    </lineage>
</organism>
<evidence type="ECO:0000313" key="3">
    <source>
        <dbReference type="Proteomes" id="UP000559182"/>
    </source>
</evidence>
<comment type="caution">
    <text evidence="2">The sequence shown here is derived from an EMBL/GenBank/DDBJ whole genome shotgun (WGS) entry which is preliminary data.</text>
</comment>
<feature type="transmembrane region" description="Helical" evidence="1">
    <location>
        <begin position="15"/>
        <end position="38"/>
    </location>
</feature>
<sequence>MRNGRPTDRSHRARAMAAGAFGTVVTVIGAGAAWHGLVARLHRLEQRSTLHTLDAVPVLLWAALVLALLWAALLIAMATCSMRCTDGGSRAGSPGDDQWSAPGGLVGRLAGILLAITAVSSLSATAPAFAATSSTTATVAGTATSRTVALARVDAVGNAKHAAETSDSCMQDVPLPGWVPRRPARTDQLARECAPLVTGKPVADDSGEVVVHRGDTLWSIAAAHLGPHADAQAIAAEWPRWYAANRHVIGDDPDLLCIGTRLRSPDHALEGSGPR</sequence>
<dbReference type="CDD" id="cd00118">
    <property type="entry name" value="LysM"/>
    <property type="match status" value="1"/>
</dbReference>
<protein>
    <recommendedName>
        <fullName evidence="4">LysM domain-containing protein</fullName>
    </recommendedName>
</protein>
<keyword evidence="3" id="KW-1185">Reference proteome</keyword>